<dbReference type="GO" id="GO:0016020">
    <property type="term" value="C:membrane"/>
    <property type="evidence" value="ECO:0007669"/>
    <property type="project" value="UniProtKB-SubCell"/>
</dbReference>
<accession>A0AA97BMG2</accession>
<dbReference type="SUPFAM" id="SSF55874">
    <property type="entry name" value="ATPase domain of HSP90 chaperone/DNA topoisomerase II/histidine kinase"/>
    <property type="match status" value="1"/>
</dbReference>
<evidence type="ECO:0000256" key="7">
    <source>
        <dbReference type="ARBA" id="ARBA00023012"/>
    </source>
</evidence>
<dbReference type="InterPro" id="IPR004358">
    <property type="entry name" value="Sig_transdc_His_kin-like_C"/>
</dbReference>
<evidence type="ECO:0000256" key="8">
    <source>
        <dbReference type="SAM" id="Coils"/>
    </source>
</evidence>
<reference evidence="12" key="1">
    <citation type="submission" date="2020-05" db="EMBL/GenBank/DDBJ databases">
        <authorList>
            <person name="Zhu T."/>
            <person name="Keshari N."/>
            <person name="Lu X."/>
        </authorList>
    </citation>
    <scope>NUCLEOTIDE SEQUENCE</scope>
    <source>
        <strain evidence="12">NK1-22</strain>
    </source>
</reference>
<dbReference type="CDD" id="cd06225">
    <property type="entry name" value="HAMP"/>
    <property type="match status" value="1"/>
</dbReference>
<dbReference type="SUPFAM" id="SSF158472">
    <property type="entry name" value="HAMP domain-like"/>
    <property type="match status" value="1"/>
</dbReference>
<organism evidence="12">
    <name type="scientific">Thermoleptolyngbya oregonensis NK1-22</name>
    <dbReference type="NCBI Taxonomy" id="2547457"/>
    <lineage>
        <taxon>Bacteria</taxon>
        <taxon>Bacillati</taxon>
        <taxon>Cyanobacteriota</taxon>
        <taxon>Cyanophyceae</taxon>
        <taxon>Oculatellales</taxon>
        <taxon>Oculatellaceae</taxon>
        <taxon>Thermoleptolyngbya</taxon>
    </lineage>
</organism>
<keyword evidence="9" id="KW-0472">Membrane</keyword>
<gene>
    <name evidence="12" type="ORF">HNI00_15190</name>
</gene>
<dbReference type="InterPro" id="IPR036097">
    <property type="entry name" value="HisK_dim/P_sf"/>
</dbReference>
<dbReference type="KEGG" id="tog:HNI00_15190"/>
<evidence type="ECO:0000256" key="3">
    <source>
        <dbReference type="ARBA" id="ARBA00012438"/>
    </source>
</evidence>
<dbReference type="PROSITE" id="PS50109">
    <property type="entry name" value="HIS_KIN"/>
    <property type="match status" value="1"/>
</dbReference>
<dbReference type="PANTHER" id="PTHR43065:SF50">
    <property type="entry name" value="HISTIDINE KINASE"/>
    <property type="match status" value="1"/>
</dbReference>
<keyword evidence="9" id="KW-1133">Transmembrane helix</keyword>
<dbReference type="Pfam" id="PF00672">
    <property type="entry name" value="HAMP"/>
    <property type="match status" value="1"/>
</dbReference>
<keyword evidence="7" id="KW-0902">Two-component regulatory system</keyword>
<dbReference type="EMBL" id="CP053540">
    <property type="protein sequence ID" value="WOB44337.1"/>
    <property type="molecule type" value="Genomic_DNA"/>
</dbReference>
<evidence type="ECO:0000313" key="12">
    <source>
        <dbReference type="EMBL" id="WOB44337.1"/>
    </source>
</evidence>
<evidence type="ECO:0000256" key="5">
    <source>
        <dbReference type="ARBA" id="ARBA00022679"/>
    </source>
</evidence>
<dbReference type="RefSeq" id="WP_316787430.1">
    <property type="nucleotide sequence ID" value="NZ_CP053540.1"/>
</dbReference>
<feature type="domain" description="HAMP" evidence="11">
    <location>
        <begin position="248"/>
        <end position="301"/>
    </location>
</feature>
<dbReference type="InterPro" id="IPR003594">
    <property type="entry name" value="HATPase_dom"/>
</dbReference>
<feature type="transmembrane region" description="Helical" evidence="9">
    <location>
        <begin position="25"/>
        <end position="46"/>
    </location>
</feature>
<dbReference type="InterPro" id="IPR003661">
    <property type="entry name" value="HisK_dim/P_dom"/>
</dbReference>
<dbReference type="Pfam" id="PF02518">
    <property type="entry name" value="HATPase_c"/>
    <property type="match status" value="1"/>
</dbReference>
<dbReference type="InterPro" id="IPR003660">
    <property type="entry name" value="HAMP_dom"/>
</dbReference>
<evidence type="ECO:0000256" key="6">
    <source>
        <dbReference type="ARBA" id="ARBA00022777"/>
    </source>
</evidence>
<dbReference type="AlphaFoldDB" id="A0AA97BMG2"/>
<evidence type="ECO:0000256" key="2">
    <source>
        <dbReference type="ARBA" id="ARBA00004370"/>
    </source>
</evidence>
<protein>
    <recommendedName>
        <fullName evidence="3">histidine kinase</fullName>
        <ecNumber evidence="3">2.7.13.3</ecNumber>
    </recommendedName>
</protein>
<evidence type="ECO:0000256" key="4">
    <source>
        <dbReference type="ARBA" id="ARBA00022553"/>
    </source>
</evidence>
<dbReference type="Gene3D" id="1.10.287.130">
    <property type="match status" value="1"/>
</dbReference>
<dbReference type="InterPro" id="IPR005467">
    <property type="entry name" value="His_kinase_dom"/>
</dbReference>
<keyword evidence="4" id="KW-0597">Phosphoprotein</keyword>
<comment type="catalytic activity">
    <reaction evidence="1">
        <text>ATP + protein L-histidine = ADP + protein N-phospho-L-histidine.</text>
        <dbReference type="EC" id="2.7.13.3"/>
    </reaction>
</comment>
<keyword evidence="9" id="KW-0812">Transmembrane</keyword>
<keyword evidence="6" id="KW-0418">Kinase</keyword>
<evidence type="ECO:0000256" key="1">
    <source>
        <dbReference type="ARBA" id="ARBA00000085"/>
    </source>
</evidence>
<evidence type="ECO:0000259" key="10">
    <source>
        <dbReference type="PROSITE" id="PS50109"/>
    </source>
</evidence>
<feature type="domain" description="Histidine kinase" evidence="10">
    <location>
        <begin position="364"/>
        <end position="622"/>
    </location>
</feature>
<dbReference type="CDD" id="cd00082">
    <property type="entry name" value="HisKA"/>
    <property type="match status" value="1"/>
</dbReference>
<feature type="transmembrane region" description="Helical" evidence="9">
    <location>
        <begin position="225"/>
        <end position="245"/>
    </location>
</feature>
<dbReference type="GO" id="GO:0000155">
    <property type="term" value="F:phosphorelay sensor kinase activity"/>
    <property type="evidence" value="ECO:0007669"/>
    <property type="project" value="InterPro"/>
</dbReference>
<dbReference type="SMART" id="SM00304">
    <property type="entry name" value="HAMP"/>
    <property type="match status" value="1"/>
</dbReference>
<keyword evidence="8" id="KW-0175">Coiled coil</keyword>
<dbReference type="SMART" id="SM00387">
    <property type="entry name" value="HATPase_c"/>
    <property type="match status" value="1"/>
</dbReference>
<evidence type="ECO:0000259" key="11">
    <source>
        <dbReference type="PROSITE" id="PS50885"/>
    </source>
</evidence>
<comment type="subcellular location">
    <subcellularLocation>
        <location evidence="2">Membrane</location>
    </subcellularLocation>
</comment>
<dbReference type="PANTHER" id="PTHR43065">
    <property type="entry name" value="SENSOR HISTIDINE KINASE"/>
    <property type="match status" value="1"/>
</dbReference>
<dbReference type="EC" id="2.7.13.3" evidence="3"/>
<name>A0AA97BMG2_9CYAN</name>
<dbReference type="Gene3D" id="6.10.340.10">
    <property type="match status" value="1"/>
</dbReference>
<keyword evidence="5" id="KW-0808">Transferase</keyword>
<dbReference type="SUPFAM" id="SSF47384">
    <property type="entry name" value="Homodimeric domain of signal transducing histidine kinase"/>
    <property type="match status" value="1"/>
</dbReference>
<sequence length="628" mass="70142">MAFITKIGAGVDAWLDSRQSISKKIGYGYGVAISIAALGALLGLAIGSHSQQKAQAALEVAETQQNTLNKLSLLSLSLQSHPQRLLVVLQEPIWFQYEMSKFTNDFNQAKALLAELDSFINLDTSQENLDVETLETLVQSYDSTIEGYRQHIAALWKRINPQELTRETADPAQQLILASLTDAEAVRMRLRFEKLSERLVQVQRVAENQKTLAYQHLDQADAFRFHAIVAGIVLSTAIAIVLGIITSRAIARPVQVLTDVAQQSIQNAKFDLQASVSSNDEIGSLAQSFNQLIAFVNQLLQQQQAANEKLEAYSQSLEQKVLLRTQELQEKNDHLKQLLEELHRTQTQMVQSEKMSSLGQLVAGVAHEINNPVNFIHGNLEHLNTYTQDLIRLVQAYEKVIPDPPAALQETLEEIDLAFLAEDLQKILKSMRIGTGRIREIVLSLRNFSRLNEAEFKPADIHEGIDNTLLILQHRLKSKAERPEIQVIKEYGDLPMVECYPGQLNQVFMNLITNSIDALEEANQTRSFQEISEHPNVIQIKTQLSDPDWATILISDNGTGIPESVRSRLFDPFFTTKPVGKGTGLGLSISYQIVVDKHKGEMYCKSTPGQGTTFVIRIPVRHTALVSA</sequence>
<dbReference type="PROSITE" id="PS50885">
    <property type="entry name" value="HAMP"/>
    <property type="match status" value="1"/>
</dbReference>
<dbReference type="PRINTS" id="PR00344">
    <property type="entry name" value="BCTRLSENSOR"/>
</dbReference>
<proteinExistence type="predicted"/>
<feature type="coiled-coil region" evidence="8">
    <location>
        <begin position="296"/>
        <end position="355"/>
    </location>
</feature>
<evidence type="ECO:0000256" key="9">
    <source>
        <dbReference type="SAM" id="Phobius"/>
    </source>
</evidence>
<dbReference type="Gene3D" id="3.30.565.10">
    <property type="entry name" value="Histidine kinase-like ATPase, C-terminal domain"/>
    <property type="match status" value="1"/>
</dbReference>
<dbReference type="InterPro" id="IPR036890">
    <property type="entry name" value="HATPase_C_sf"/>
</dbReference>
<dbReference type="SMART" id="SM00388">
    <property type="entry name" value="HisKA"/>
    <property type="match status" value="1"/>
</dbReference>